<keyword evidence="3" id="KW-1185">Reference proteome</keyword>
<dbReference type="EMBL" id="VHLG01000010">
    <property type="protein sequence ID" value="TPW29180.1"/>
    <property type="molecule type" value="Genomic_DNA"/>
</dbReference>
<reference evidence="2 3" key="1">
    <citation type="submission" date="2019-06" db="EMBL/GenBank/DDBJ databases">
        <authorList>
            <person name="Li M."/>
        </authorList>
    </citation>
    <scope>NUCLEOTIDE SEQUENCE [LARGE SCALE GENOMIC DNA]</scope>
    <source>
        <strain evidence="2 3">BGMRC2036</strain>
    </source>
</reference>
<dbReference type="OrthoDB" id="6627990at2"/>
<proteinExistence type="predicted"/>
<comment type="caution">
    <text evidence="2">The sequence shown here is derived from an EMBL/GenBank/DDBJ whole genome shotgun (WGS) entry which is preliminary data.</text>
</comment>
<name>A0A506U5Q2_9HYPH</name>
<dbReference type="AlphaFoldDB" id="A0A506U5Q2"/>
<accession>A0A506U5Q2</accession>
<dbReference type="RefSeq" id="WP_141149854.1">
    <property type="nucleotide sequence ID" value="NZ_VHLG01000010.1"/>
</dbReference>
<evidence type="ECO:0000313" key="2">
    <source>
        <dbReference type="EMBL" id="TPW29180.1"/>
    </source>
</evidence>
<evidence type="ECO:0000313" key="3">
    <source>
        <dbReference type="Proteomes" id="UP000318801"/>
    </source>
</evidence>
<dbReference type="Proteomes" id="UP000318801">
    <property type="component" value="Unassembled WGS sequence"/>
</dbReference>
<feature type="region of interest" description="Disordered" evidence="1">
    <location>
        <begin position="371"/>
        <end position="392"/>
    </location>
</feature>
<organism evidence="2 3">
    <name type="scientific">Martelella alba</name>
    <dbReference type="NCBI Taxonomy" id="2590451"/>
    <lineage>
        <taxon>Bacteria</taxon>
        <taxon>Pseudomonadati</taxon>
        <taxon>Pseudomonadota</taxon>
        <taxon>Alphaproteobacteria</taxon>
        <taxon>Hyphomicrobiales</taxon>
        <taxon>Aurantimonadaceae</taxon>
        <taxon>Martelella</taxon>
    </lineage>
</organism>
<sequence>MPLAIKTLNDAGIAKCIADREKQNGGCPNDFSLTRNKAHNLSEWDKLRANSRYTALAAAKKDPAGNRHFKEYDNINIVHMIRHSPEEGSAVYHKNFQKLISSWDAVSCSLLDPHKKTKENPGTLAEVGFSLSVPAQNILGAHHADVWFANHAGAQPQQKYVDSHGKSREPAKIRAKRAGLLAKATLNDISLKGPVEKQNKGVTTLTDVASPKQVLEKTMRYNELIAIGRPDVNVYKGMGVSRPIKVNAIVINPNEWQRDRIYRGFAGQSKEDRKQRFGTEEWNKDIATRVYLSDCWLTAEKLRSVNPDLSILMVKKGLGGSHWDFRMASSAREGDGFLEDQSKLAAERQAGLEAQNRADIARQYNQVAENAYRPPSSHKKNVPNHVKLETAV</sequence>
<evidence type="ECO:0000256" key="1">
    <source>
        <dbReference type="SAM" id="MobiDB-lite"/>
    </source>
</evidence>
<protein>
    <submittedName>
        <fullName evidence="2">Uncharacterized protein</fullName>
    </submittedName>
</protein>
<gene>
    <name evidence="2" type="ORF">FJU08_15125</name>
</gene>